<evidence type="ECO:0000313" key="1">
    <source>
        <dbReference type="EMBL" id="TDR43268.1"/>
    </source>
</evidence>
<accession>A0A4R6YWR4</accession>
<dbReference type="EMBL" id="SNZH01000007">
    <property type="protein sequence ID" value="TDR43268.1"/>
    <property type="molecule type" value="Genomic_DNA"/>
</dbReference>
<evidence type="ECO:0008006" key="3">
    <source>
        <dbReference type="Google" id="ProtNLM"/>
    </source>
</evidence>
<dbReference type="OrthoDB" id="5949040at2"/>
<sequence length="474" mass="51514">MIPLLFASMLAMANEPSNISASPACEFGEIYQGHATNCLIEFSNRSSKPLRLSKLAPIDPKDRLSADSVLVPANGVAHVEIKIDTSTDSGTTHHPLKFRVEGEEPERYADSVGFVASVFDLSRLEANLGTIALAEANRKPYTLTFSSDEDPDARIEKVLSAPEYLNVSPGADGRSVQVSVRDTAPWGLFESNVILKVRSIRQDQVFFKVKGDVHGAVVPGFNPLELDLVRRGEGERSYRIPLRQAGDKPLRLGAARLEGMKGSVKISDCEPAAVGCRWLNLKISDQQPLGYLKGRVYVELPDYGKTLPIQVWGVMLSETTQVKDAAEEMKKAEASTVAAASTDAAATGIPGSSSAALSPTVSNVPIGQQLKRALTTAKPADPPGNGPVLRWEVDNEGLIYGYHVYRADSADGPWKRINATTLRVDSVEDAASHYAWRDESAEVGKTYWYFVGTLDHRGARKRLTSPSQVTVKPR</sequence>
<organism evidence="1 2">
    <name type="scientific">Tahibacter aquaticus</name>
    <dbReference type="NCBI Taxonomy" id="520092"/>
    <lineage>
        <taxon>Bacteria</taxon>
        <taxon>Pseudomonadati</taxon>
        <taxon>Pseudomonadota</taxon>
        <taxon>Gammaproteobacteria</taxon>
        <taxon>Lysobacterales</taxon>
        <taxon>Rhodanobacteraceae</taxon>
        <taxon>Tahibacter</taxon>
    </lineage>
</organism>
<evidence type="ECO:0000313" key="2">
    <source>
        <dbReference type="Proteomes" id="UP000295293"/>
    </source>
</evidence>
<comment type="caution">
    <text evidence="1">The sequence shown here is derived from an EMBL/GenBank/DDBJ whole genome shotgun (WGS) entry which is preliminary data.</text>
</comment>
<dbReference type="Proteomes" id="UP000295293">
    <property type="component" value="Unassembled WGS sequence"/>
</dbReference>
<proteinExistence type="predicted"/>
<reference evidence="1 2" key="1">
    <citation type="submission" date="2019-03" db="EMBL/GenBank/DDBJ databases">
        <title>Genomic Encyclopedia of Type Strains, Phase IV (KMG-IV): sequencing the most valuable type-strain genomes for metagenomic binning, comparative biology and taxonomic classification.</title>
        <authorList>
            <person name="Goeker M."/>
        </authorList>
    </citation>
    <scope>NUCLEOTIDE SEQUENCE [LARGE SCALE GENOMIC DNA]</scope>
    <source>
        <strain evidence="1 2">DSM 21667</strain>
    </source>
</reference>
<gene>
    <name evidence="1" type="ORF">DFR29_107281</name>
</gene>
<dbReference type="InterPro" id="IPR013783">
    <property type="entry name" value="Ig-like_fold"/>
</dbReference>
<dbReference type="RefSeq" id="WP_133819172.1">
    <property type="nucleotide sequence ID" value="NZ_SNZH01000007.1"/>
</dbReference>
<protein>
    <recommendedName>
        <fullName evidence="3">Fibronectin type-III domain-containing protein</fullName>
    </recommendedName>
</protein>
<dbReference type="AlphaFoldDB" id="A0A4R6YWR4"/>
<keyword evidence="2" id="KW-1185">Reference proteome</keyword>
<name>A0A4R6YWR4_9GAMM</name>
<dbReference type="Gene3D" id="2.60.40.10">
    <property type="entry name" value="Immunoglobulins"/>
    <property type="match status" value="1"/>
</dbReference>